<evidence type="ECO:0000313" key="13">
    <source>
        <dbReference type="Proteomes" id="UP000287352"/>
    </source>
</evidence>
<gene>
    <name evidence="12" type="ORF">KTT_23930</name>
</gene>
<keyword evidence="6" id="KW-0489">Methyltransferase</keyword>
<keyword evidence="7" id="KW-0808">Transferase</keyword>
<comment type="subcellular location">
    <subcellularLocation>
        <location evidence="1">Cytoplasm</location>
    </subcellularLocation>
</comment>
<dbReference type="EMBL" id="BIFR01000001">
    <property type="protein sequence ID" value="GCE12534.1"/>
    <property type="molecule type" value="Genomic_DNA"/>
</dbReference>
<proteinExistence type="inferred from homology"/>
<organism evidence="12 13">
    <name type="scientific">Tengunoibacter tsumagoiensis</name>
    <dbReference type="NCBI Taxonomy" id="2014871"/>
    <lineage>
        <taxon>Bacteria</taxon>
        <taxon>Bacillati</taxon>
        <taxon>Chloroflexota</taxon>
        <taxon>Ktedonobacteria</taxon>
        <taxon>Ktedonobacterales</taxon>
        <taxon>Dictyobacteraceae</taxon>
        <taxon>Tengunoibacter</taxon>
    </lineage>
</organism>
<evidence type="ECO:0000256" key="8">
    <source>
        <dbReference type="ARBA" id="ARBA00022691"/>
    </source>
</evidence>
<accession>A0A402A098</accession>
<keyword evidence="8" id="KW-0949">S-adenosyl-L-methionine</keyword>
<name>A0A402A098_9CHLR</name>
<dbReference type="GO" id="GO:0032259">
    <property type="term" value="P:methylation"/>
    <property type="evidence" value="ECO:0007669"/>
    <property type="project" value="UniProtKB-KW"/>
</dbReference>
<evidence type="ECO:0000256" key="2">
    <source>
        <dbReference type="ARBA" id="ARBA00005369"/>
    </source>
</evidence>
<protein>
    <recommendedName>
        <fullName evidence="4">Protein-L-isoaspartate O-methyltransferase</fullName>
        <ecNumber evidence="3">2.1.1.77</ecNumber>
    </recommendedName>
    <alternativeName>
        <fullName evidence="11">L-isoaspartyl protein carboxyl methyltransferase</fullName>
    </alternativeName>
    <alternativeName>
        <fullName evidence="9">Protein L-isoaspartyl methyltransferase</fullName>
    </alternativeName>
    <alternativeName>
        <fullName evidence="10">Protein-beta-aspartate methyltransferase</fullName>
    </alternativeName>
</protein>
<dbReference type="GO" id="GO:0005737">
    <property type="term" value="C:cytoplasm"/>
    <property type="evidence" value="ECO:0007669"/>
    <property type="project" value="UniProtKB-SubCell"/>
</dbReference>
<comment type="similarity">
    <text evidence="2">Belongs to the methyltransferase superfamily. L-isoaspartyl/D-aspartyl protein methyltransferase family.</text>
</comment>
<dbReference type="Pfam" id="PF01135">
    <property type="entry name" value="PCMT"/>
    <property type="match status" value="1"/>
</dbReference>
<dbReference type="OrthoDB" id="147452at2"/>
<evidence type="ECO:0000256" key="4">
    <source>
        <dbReference type="ARBA" id="ARBA00013346"/>
    </source>
</evidence>
<evidence type="ECO:0000256" key="10">
    <source>
        <dbReference type="ARBA" id="ARBA00031323"/>
    </source>
</evidence>
<evidence type="ECO:0000256" key="3">
    <source>
        <dbReference type="ARBA" id="ARBA00011890"/>
    </source>
</evidence>
<keyword evidence="13" id="KW-1185">Reference proteome</keyword>
<dbReference type="InterPro" id="IPR029063">
    <property type="entry name" value="SAM-dependent_MTases_sf"/>
</dbReference>
<sequence length="386" mass="42414">MNSMTRLSETLRKKLVQSLCEKGVIQSPAVEQAFLTVPREAFVSSFFEQSSGSSLLWTQYDATQMSEADYLEQIYLDQALVTQLNERKMPSSSSSLPSVMAKMLEALDVRPGQRILEVGTGTGYNAALLAVLTADPTAVVTIDMDPSLTENAAQVLHEVVGSGIRVVTGDGFYGAAAWAPYDRIIVTASIPTIPCSLVDQLAVGGKLVMDLQGPLASGFLVLEKTYDGVIGHFLPEPLYFMPLVSEALSVPEPVSVKSVPQSGTFLLPESHPYPGILSNTDFRWFFQWYLPGSRVQSLKRRDQKTDQMMSQISVSDAQLAAIVRFLKHPDQMFWSVEIYGTSPLFLRLLDAYDAFLSLGEAAPSYYQVQIENGEKALCIDGLKLLF</sequence>
<dbReference type="Proteomes" id="UP000287352">
    <property type="component" value="Unassembled WGS sequence"/>
</dbReference>
<evidence type="ECO:0000313" key="12">
    <source>
        <dbReference type="EMBL" id="GCE12534.1"/>
    </source>
</evidence>
<dbReference type="PANTHER" id="PTHR11579">
    <property type="entry name" value="PROTEIN-L-ISOASPARTATE O-METHYLTRANSFERASE"/>
    <property type="match status" value="1"/>
</dbReference>
<evidence type="ECO:0000256" key="7">
    <source>
        <dbReference type="ARBA" id="ARBA00022679"/>
    </source>
</evidence>
<evidence type="ECO:0000256" key="5">
    <source>
        <dbReference type="ARBA" id="ARBA00022490"/>
    </source>
</evidence>
<comment type="caution">
    <text evidence="12">The sequence shown here is derived from an EMBL/GenBank/DDBJ whole genome shotgun (WGS) entry which is preliminary data.</text>
</comment>
<reference evidence="13" key="1">
    <citation type="submission" date="2018-12" db="EMBL/GenBank/DDBJ databases">
        <title>Tengunoibacter tsumagoiensis gen. nov., sp. nov., Dictyobacter kobayashii sp. nov., D. alpinus sp. nov., and D. joshuensis sp. nov. and description of Dictyobacteraceae fam. nov. within the order Ktedonobacterales isolated from Tengu-no-mugimeshi.</title>
        <authorList>
            <person name="Wang C.M."/>
            <person name="Zheng Y."/>
            <person name="Sakai Y."/>
            <person name="Toyoda A."/>
            <person name="Minakuchi Y."/>
            <person name="Abe K."/>
            <person name="Yokota A."/>
            <person name="Yabe S."/>
        </authorList>
    </citation>
    <scope>NUCLEOTIDE SEQUENCE [LARGE SCALE GENOMIC DNA]</scope>
    <source>
        <strain evidence="13">Uno3</strain>
    </source>
</reference>
<dbReference type="Gene3D" id="3.40.50.150">
    <property type="entry name" value="Vaccinia Virus protein VP39"/>
    <property type="match status" value="1"/>
</dbReference>
<dbReference type="EC" id="2.1.1.77" evidence="3"/>
<dbReference type="GO" id="GO:0004719">
    <property type="term" value="F:protein-L-isoaspartate (D-aspartate) O-methyltransferase activity"/>
    <property type="evidence" value="ECO:0007669"/>
    <property type="project" value="UniProtKB-EC"/>
</dbReference>
<dbReference type="PANTHER" id="PTHR11579:SF0">
    <property type="entry name" value="PROTEIN-L-ISOASPARTATE(D-ASPARTATE) O-METHYLTRANSFERASE"/>
    <property type="match status" value="1"/>
</dbReference>
<keyword evidence="5" id="KW-0963">Cytoplasm</keyword>
<evidence type="ECO:0000256" key="1">
    <source>
        <dbReference type="ARBA" id="ARBA00004496"/>
    </source>
</evidence>
<dbReference type="AlphaFoldDB" id="A0A402A098"/>
<dbReference type="InterPro" id="IPR000682">
    <property type="entry name" value="PCMT"/>
</dbReference>
<evidence type="ECO:0000256" key="6">
    <source>
        <dbReference type="ARBA" id="ARBA00022603"/>
    </source>
</evidence>
<evidence type="ECO:0000256" key="11">
    <source>
        <dbReference type="ARBA" id="ARBA00031350"/>
    </source>
</evidence>
<dbReference type="SUPFAM" id="SSF53335">
    <property type="entry name" value="S-adenosyl-L-methionine-dependent methyltransferases"/>
    <property type="match status" value="1"/>
</dbReference>
<evidence type="ECO:0000256" key="9">
    <source>
        <dbReference type="ARBA" id="ARBA00030757"/>
    </source>
</evidence>
<dbReference type="CDD" id="cd02440">
    <property type="entry name" value="AdoMet_MTases"/>
    <property type="match status" value="1"/>
</dbReference>